<dbReference type="InterPro" id="IPR009057">
    <property type="entry name" value="Homeodomain-like_sf"/>
</dbReference>
<evidence type="ECO:0000313" key="4">
    <source>
        <dbReference type="Proteomes" id="UP001605036"/>
    </source>
</evidence>
<evidence type="ECO:0000256" key="1">
    <source>
        <dbReference type="SAM" id="MobiDB-lite"/>
    </source>
</evidence>
<dbReference type="SUPFAM" id="SSF46689">
    <property type="entry name" value="Homeodomain-like"/>
    <property type="match status" value="1"/>
</dbReference>
<dbReference type="SMART" id="SM00717">
    <property type="entry name" value="SANT"/>
    <property type="match status" value="1"/>
</dbReference>
<accession>A0ABD1XZC5</accession>
<feature type="region of interest" description="Disordered" evidence="1">
    <location>
        <begin position="556"/>
        <end position="608"/>
    </location>
</feature>
<dbReference type="InterPro" id="IPR001005">
    <property type="entry name" value="SANT/Myb"/>
</dbReference>
<feature type="compositionally biased region" description="Polar residues" evidence="1">
    <location>
        <begin position="371"/>
        <end position="380"/>
    </location>
</feature>
<feature type="region of interest" description="Disordered" evidence="1">
    <location>
        <begin position="362"/>
        <end position="398"/>
    </location>
</feature>
<keyword evidence="4" id="KW-1185">Reference proteome</keyword>
<feature type="region of interest" description="Disordered" evidence="1">
    <location>
        <begin position="1248"/>
        <end position="1277"/>
    </location>
</feature>
<dbReference type="InterPro" id="IPR057712">
    <property type="entry name" value="DUF7952"/>
</dbReference>
<name>A0ABD1XZC5_9MARC</name>
<gene>
    <name evidence="3" type="ORF">R1flu_000058</name>
</gene>
<feature type="region of interest" description="Disordered" evidence="1">
    <location>
        <begin position="1187"/>
        <end position="1219"/>
    </location>
</feature>
<feature type="compositionally biased region" description="Basic and acidic residues" evidence="1">
    <location>
        <begin position="1201"/>
        <end position="1219"/>
    </location>
</feature>
<dbReference type="Gene3D" id="1.10.10.60">
    <property type="entry name" value="Homeodomain-like"/>
    <property type="match status" value="1"/>
</dbReference>
<protein>
    <recommendedName>
        <fullName evidence="2">Myb-like domain-containing protein</fullName>
    </recommendedName>
</protein>
<feature type="region of interest" description="Disordered" evidence="1">
    <location>
        <begin position="513"/>
        <end position="540"/>
    </location>
</feature>
<feature type="domain" description="Myb-like" evidence="2">
    <location>
        <begin position="205"/>
        <end position="253"/>
    </location>
</feature>
<feature type="region of interest" description="Disordered" evidence="1">
    <location>
        <begin position="1304"/>
        <end position="1338"/>
    </location>
</feature>
<sequence>MESPLLKKGNHQKPRIGRLYQADVPSCRSSARARSQEFDTRDHLFAYGLPVPITCIAFDSQSASRKRKLSADQSSSYASTVNSRCPDTLETPIAADIDLSRLTDNVSKDSISCASSSKDELVTLERNCLSAETGRHGAGEEEEHAAPSLATRRKKRGGTKRSCWLPKRRVTKKPRLEIAPVLSVEEPAEAPVDFNFFPKFIPGMRMDSWSPAEAAYFRLAIFLLGKRFCEIAKFIGTKAVVDVSDYFYSKFVRSPAWGRWKAAKSLRCKTAVRCEQIVEGWRQVELLRRLKLVTSDDAYVEIVKATSDFSVQLPEPQPGVEGKLEEYQRRKKERLETYVFKLKELVGLELLYQSIGMGGPRDGDMAKRDLTSGQYSSQCSLPPRNLKEKQTRGGGKTHGLLGSLNALPLRSEDSLQSAVSVGENYLWRRCRTPEEIAKDFWERVWPALEKKGWKTVNRKPTIRSTPKLKFLRPGVDKLHREERGISYFDDLKSVIEAVKDDPHLRHLAEPLLEDPVDDKGDASDALVTEEESKGGWSDDEDMFTTLDGKRTIVPAVVPSTGARGPDDSAESSSLDIDLNRVPSDVNSRPQEEPGLKNETLVGEENKDSCEKKSGFPLAGIDLNLLPPDEECTVDAGAATDNFAGLQREFFNSSIVKGIEEIEPISAILDVSSPERELVPLSGDIMDHVQQAPCPSPRLLDFISDSSLQAGSSTSQVGSPGEGSGVAALTGPVRPVISEYNEVPSRKRSLSNQNDKSRAEWVDNGRELVFLPKKRAISLDWISRGLGNLPGNTFFIRMNKAAVVQFSPNVSYCMPSMPASWWQSTRSIDMKFPVQGLGRAIQHCASNLLSSTCRRQKELEALLEACEGSARGSRANSNRSVIVPGFQEHRFAVVEAWATSEKVSSRGGCKRSCISEIEEDEGDEEEEDGPVLTQDSTTRTVTDTFVEDSQGLVLQAKNYSLENQFPVIGSEQLGWNAEKAKPISNNEQDGFLVPEKEEHEIALASQQQTQGKSIKFRIRGIGQGSPVVSKERSKRVPRNYSSRSGAWLRSVSKVWVGRDSDDFPSFSGSLNSCITSNGFRALFRDEEDASLTVKSEENDVSLSQSSSWGADDQDEEILSDDQDEQKPAPGAEWKASCKRMFSASAAAELFYCSSSRSRRWRLGTRVSRRRSFDSVNFSLDSEKKCDLGEPDRNGVFAEPGSDSEKKLDLGEPDRNDVFAEPPDKRIKVSHEDPVLRSSSVLENMYSDGNQVLPDREKDDSGGGCFSLKSKNRRSKPRHQIRNVSCERFLAMLYTDILEEELPVQNCSSEGPFQSPSNHLPHLRGEKPNKVRRRRPSLPCKSQQLVVQQSAQLKVLASAGPKRWRQKQVCAAVVMTRPEEDGRFTLGRTLSDLSVKSKLGRQCRKRTSTDLPAEIGRQVKRRMAPDLSANCLRQLRKRTVSGAQFRRRGESRWPHRRCGC</sequence>
<dbReference type="Pfam" id="PF25826">
    <property type="entry name" value="DUF7952"/>
    <property type="match status" value="1"/>
</dbReference>
<evidence type="ECO:0000313" key="3">
    <source>
        <dbReference type="EMBL" id="KAL2619853.1"/>
    </source>
</evidence>
<comment type="caution">
    <text evidence="3">The sequence shown here is derived from an EMBL/GenBank/DDBJ whole genome shotgun (WGS) entry which is preliminary data.</text>
</comment>
<evidence type="ECO:0000259" key="2">
    <source>
        <dbReference type="SMART" id="SM00717"/>
    </source>
</evidence>
<feature type="compositionally biased region" description="Acidic residues" evidence="1">
    <location>
        <begin position="1110"/>
        <end position="1122"/>
    </location>
</feature>
<feature type="compositionally biased region" description="Basic residues" evidence="1">
    <location>
        <begin position="1268"/>
        <end position="1277"/>
    </location>
</feature>
<feature type="region of interest" description="Disordered" evidence="1">
    <location>
        <begin position="1093"/>
        <end position="1130"/>
    </location>
</feature>
<reference evidence="3 4" key="1">
    <citation type="submission" date="2024-09" db="EMBL/GenBank/DDBJ databases">
        <title>Chromosome-scale assembly of Riccia fluitans.</title>
        <authorList>
            <person name="Paukszto L."/>
            <person name="Sawicki J."/>
            <person name="Karawczyk K."/>
            <person name="Piernik-Szablinska J."/>
            <person name="Szczecinska M."/>
            <person name="Mazdziarz M."/>
        </authorList>
    </citation>
    <scope>NUCLEOTIDE SEQUENCE [LARGE SCALE GENOMIC DNA]</scope>
    <source>
        <strain evidence="3">Rf_01</strain>
        <tissue evidence="3">Aerial parts of the thallus</tissue>
    </source>
</reference>
<feature type="region of interest" description="Disordered" evidence="1">
    <location>
        <begin position="133"/>
        <end position="160"/>
    </location>
</feature>
<feature type="compositionally biased region" description="Polar residues" evidence="1">
    <location>
        <begin position="1304"/>
        <end position="1316"/>
    </location>
</feature>
<dbReference type="InterPro" id="IPR056067">
    <property type="entry name" value="DUF7650"/>
</dbReference>
<dbReference type="Proteomes" id="UP001605036">
    <property type="component" value="Unassembled WGS sequence"/>
</dbReference>
<dbReference type="CDD" id="cd00167">
    <property type="entry name" value="SANT"/>
    <property type="match status" value="1"/>
</dbReference>
<organism evidence="3 4">
    <name type="scientific">Riccia fluitans</name>
    <dbReference type="NCBI Taxonomy" id="41844"/>
    <lineage>
        <taxon>Eukaryota</taxon>
        <taxon>Viridiplantae</taxon>
        <taxon>Streptophyta</taxon>
        <taxon>Embryophyta</taxon>
        <taxon>Marchantiophyta</taxon>
        <taxon>Marchantiopsida</taxon>
        <taxon>Marchantiidae</taxon>
        <taxon>Marchantiales</taxon>
        <taxon>Ricciaceae</taxon>
        <taxon>Riccia</taxon>
    </lineage>
</organism>
<feature type="compositionally biased region" description="Acidic residues" evidence="1">
    <location>
        <begin position="916"/>
        <end position="928"/>
    </location>
</feature>
<proteinExistence type="predicted"/>
<feature type="region of interest" description="Disordered" evidence="1">
    <location>
        <begin position="916"/>
        <end position="937"/>
    </location>
</feature>
<dbReference type="Pfam" id="PF24662">
    <property type="entry name" value="DUF7650"/>
    <property type="match status" value="1"/>
</dbReference>
<dbReference type="EMBL" id="JBHFFA010000006">
    <property type="protein sequence ID" value="KAL2619853.1"/>
    <property type="molecule type" value="Genomic_DNA"/>
</dbReference>